<evidence type="ECO:0000256" key="1">
    <source>
        <dbReference type="SAM" id="SignalP"/>
    </source>
</evidence>
<protein>
    <recommendedName>
        <fullName evidence="4">GPI anchored cell wall protein</fullName>
    </recommendedName>
</protein>
<dbReference type="Proteomes" id="UP000193144">
    <property type="component" value="Unassembled WGS sequence"/>
</dbReference>
<comment type="caution">
    <text evidence="2">The sequence shown here is derived from an EMBL/GenBank/DDBJ whole genome shotgun (WGS) entry which is preliminary data.</text>
</comment>
<dbReference type="AlphaFoldDB" id="A0A1Y1ZD32"/>
<proteinExistence type="predicted"/>
<organism evidence="2 3">
    <name type="scientific">Clohesyomyces aquaticus</name>
    <dbReference type="NCBI Taxonomy" id="1231657"/>
    <lineage>
        <taxon>Eukaryota</taxon>
        <taxon>Fungi</taxon>
        <taxon>Dikarya</taxon>
        <taxon>Ascomycota</taxon>
        <taxon>Pezizomycotina</taxon>
        <taxon>Dothideomycetes</taxon>
        <taxon>Pleosporomycetidae</taxon>
        <taxon>Pleosporales</taxon>
        <taxon>Lindgomycetaceae</taxon>
        <taxon>Clohesyomyces</taxon>
    </lineage>
</organism>
<keyword evidence="3" id="KW-1185">Reference proteome</keyword>
<gene>
    <name evidence="2" type="ORF">BCR34DRAFT_570044</name>
</gene>
<feature type="signal peptide" evidence="1">
    <location>
        <begin position="1"/>
        <end position="16"/>
    </location>
</feature>
<evidence type="ECO:0000313" key="2">
    <source>
        <dbReference type="EMBL" id="ORY08192.1"/>
    </source>
</evidence>
<sequence length="191" mass="18999">MKTFTSLAAFVALASAATVTITETKCLQNGYPIEQFTIEVDQLVVKDLPTVCGLHIVSASGVDVTSLTCRAYKDAAGTDPGSAFFNSTTDALIATNPVQEGSIRCNSNANGGGVSLSSRSTTLSTAAVSVVASTGTALPIPTGNATISGTRVPTVTPSGTTGAGAPNQTGAAAHVGSSILAVMGAFAVFLL</sequence>
<accession>A0A1Y1ZD32</accession>
<evidence type="ECO:0008006" key="4">
    <source>
        <dbReference type="Google" id="ProtNLM"/>
    </source>
</evidence>
<name>A0A1Y1ZD32_9PLEO</name>
<evidence type="ECO:0000313" key="3">
    <source>
        <dbReference type="Proteomes" id="UP000193144"/>
    </source>
</evidence>
<dbReference type="OrthoDB" id="5091764at2759"/>
<reference evidence="2 3" key="1">
    <citation type="submission" date="2016-07" db="EMBL/GenBank/DDBJ databases">
        <title>Pervasive Adenine N6-methylation of Active Genes in Fungi.</title>
        <authorList>
            <consortium name="DOE Joint Genome Institute"/>
            <person name="Mondo S.J."/>
            <person name="Dannebaum R.O."/>
            <person name="Kuo R.C."/>
            <person name="Labutti K."/>
            <person name="Haridas S."/>
            <person name="Kuo A."/>
            <person name="Salamov A."/>
            <person name="Ahrendt S.R."/>
            <person name="Lipzen A."/>
            <person name="Sullivan W."/>
            <person name="Andreopoulos W.B."/>
            <person name="Clum A."/>
            <person name="Lindquist E."/>
            <person name="Daum C."/>
            <person name="Ramamoorthy G.K."/>
            <person name="Gryganskyi A."/>
            <person name="Culley D."/>
            <person name="Magnuson J.K."/>
            <person name="James T.Y."/>
            <person name="O'Malley M.A."/>
            <person name="Stajich J.E."/>
            <person name="Spatafora J.W."/>
            <person name="Visel A."/>
            <person name="Grigoriev I.V."/>
        </authorList>
    </citation>
    <scope>NUCLEOTIDE SEQUENCE [LARGE SCALE GENOMIC DNA]</scope>
    <source>
        <strain evidence="2 3">CBS 115471</strain>
    </source>
</reference>
<feature type="chain" id="PRO_5012711364" description="GPI anchored cell wall protein" evidence="1">
    <location>
        <begin position="17"/>
        <end position="191"/>
    </location>
</feature>
<dbReference type="EMBL" id="MCFA01000103">
    <property type="protein sequence ID" value="ORY08192.1"/>
    <property type="molecule type" value="Genomic_DNA"/>
</dbReference>
<keyword evidence="1" id="KW-0732">Signal</keyword>